<gene>
    <name evidence="10 12" type="primary">BPIFC</name>
</gene>
<dbReference type="PANTHER" id="PTHR10504:SF17">
    <property type="entry name" value="BPI FOLD-CONTAINING FAMILY C PROTEIN"/>
    <property type="match status" value="1"/>
</dbReference>
<dbReference type="GO" id="GO:0008289">
    <property type="term" value="F:lipid binding"/>
    <property type="evidence" value="ECO:0007669"/>
    <property type="project" value="InterPro"/>
</dbReference>
<dbReference type="ExpressionAtlas" id="F6X8S2">
    <property type="expression patterns" value="baseline"/>
</dbReference>
<accession>F6X8S2</accession>
<dbReference type="SMART" id="SM00328">
    <property type="entry name" value="BPI1"/>
    <property type="match status" value="1"/>
</dbReference>
<keyword evidence="4 6" id="KW-1015">Disulfide bond</keyword>
<keyword evidence="6" id="KW-0929">Antimicrobial</keyword>
<dbReference type="PANTHER" id="PTHR10504">
    <property type="entry name" value="BACTERICIDAL PERMEABILITY-INCREASING BPI PROTEIN-RELATED"/>
    <property type="match status" value="1"/>
</dbReference>
<comment type="subcellular location">
    <subcellularLocation>
        <location evidence="1 6">Secreted</location>
    </subcellularLocation>
</comment>
<sequence>MLQGAAEFTAQVENTSTSKSEGIEGAPQLWTLPLLEMHEKTVHVLWGYFLLWNLHIASSQTVHPGIKARATQRALDYGVQAGREIIEQMVKERKIPDLKGNESLEFLKIDYVNYNFSNIKINAFSFPNTSLAFVPGVGIKVLTNHGTTNISTDWEVKSPLFQDTGGADLFLSGVYFTGVLILARNDFGQPTVKLQDCYAQVSHAQVSFSGELKVLYNSFAEPMEKPILRNLNEILCPIITSEVEALNANLSVLEVLTKIDNYTLLDYSLISSPEITENYLDLNLKGVFYPLENLTDPPFSPVPIVLPERSDSMLYIGLSKYFFKSASFAYFTAGAFNVTLSTKEISSHLIPNSQGLGSMLSRLAEIYILSQPLMVRIMATEPPVISLLPGNFTLDIPASIIILTQAENSTAETIVSMDFVASTSVGLVILGQRLICSLSLNRFRLSLPESSRGSIEVLRFENILSSIIHFGVLPLANAKLQQGFPLPHPHKISFVNSDVEVLEDLLLISTNLKYETSLKQPPSFPGWADLNLISRQLSGKPAP</sequence>
<evidence type="ECO:0000256" key="2">
    <source>
        <dbReference type="ARBA" id="ARBA00007292"/>
    </source>
</evidence>
<evidence type="ECO:0000256" key="3">
    <source>
        <dbReference type="ARBA" id="ARBA00022525"/>
    </source>
</evidence>
<evidence type="ECO:0000313" key="12">
    <source>
        <dbReference type="VGNC" id="VGNC:15873"/>
    </source>
</evidence>
<dbReference type="InterPro" id="IPR032942">
    <property type="entry name" value="BPI/LBP/Plunc"/>
</dbReference>
<comment type="similarity">
    <text evidence="2">Belongs to the BPI/LBP/Plunc superfamily. BPI/LBP family.</text>
</comment>
<dbReference type="GO" id="GO:0005615">
    <property type="term" value="C:extracellular space"/>
    <property type="evidence" value="ECO:0000318"/>
    <property type="project" value="GO_Central"/>
</dbReference>
<evidence type="ECO:0000256" key="1">
    <source>
        <dbReference type="ARBA" id="ARBA00004613"/>
    </source>
</evidence>
<evidence type="ECO:0000256" key="6">
    <source>
        <dbReference type="RuleBase" id="RU369039"/>
    </source>
</evidence>
<dbReference type="Bgee" id="ENSECAG00000024388">
    <property type="expression patterns" value="Expressed in zone of skin and 16 other cell types or tissues"/>
</dbReference>
<feature type="domain" description="Lipid-binding serum glycoprotein C-terminal" evidence="9">
    <location>
        <begin position="308"/>
        <end position="510"/>
    </location>
</feature>
<dbReference type="Gene3D" id="3.15.10.10">
    <property type="entry name" value="Bactericidal permeability-increasing protein, domain 1"/>
    <property type="match status" value="1"/>
</dbReference>
<evidence type="ECO:0000313" key="11">
    <source>
        <dbReference type="Proteomes" id="UP000002281"/>
    </source>
</evidence>
<dbReference type="Pfam" id="PF01273">
    <property type="entry name" value="LBP_BPI_CETP"/>
    <property type="match status" value="1"/>
</dbReference>
<comment type="subunit">
    <text evidence="6">Monomer. Homodimer; disulfide-linked.</text>
</comment>
<dbReference type="FunCoup" id="F6X8S2">
    <property type="interactions" value="124"/>
</dbReference>
<dbReference type="SUPFAM" id="SSF55394">
    <property type="entry name" value="Bactericidal permeability-increasing protein, BPI"/>
    <property type="match status" value="2"/>
</dbReference>
<dbReference type="GO" id="GO:0045087">
    <property type="term" value="P:innate immune response"/>
    <property type="evidence" value="ECO:0007669"/>
    <property type="project" value="UniProtKB-UniRule"/>
</dbReference>
<comment type="domain">
    <text evidence="6">The N- and C-terminal barrels adopt an identical fold despite having only 13% of conserved residues.</text>
</comment>
<dbReference type="InterPro" id="IPR001124">
    <property type="entry name" value="Lipid-bd_serum_glycop_C"/>
</dbReference>
<dbReference type="AlphaFoldDB" id="F6X8S2"/>
<dbReference type="Proteomes" id="UP000002281">
    <property type="component" value="Chromosome 28"/>
</dbReference>
<evidence type="ECO:0000256" key="7">
    <source>
        <dbReference type="SAM" id="MobiDB-lite"/>
    </source>
</evidence>
<organism evidence="10 11">
    <name type="scientific">Equus caballus</name>
    <name type="common">Horse</name>
    <dbReference type="NCBI Taxonomy" id="9796"/>
    <lineage>
        <taxon>Eukaryota</taxon>
        <taxon>Metazoa</taxon>
        <taxon>Chordata</taxon>
        <taxon>Craniata</taxon>
        <taxon>Vertebrata</taxon>
        <taxon>Euteleostomi</taxon>
        <taxon>Mammalia</taxon>
        <taxon>Eutheria</taxon>
        <taxon>Laurasiatheria</taxon>
        <taxon>Perissodactyla</taxon>
        <taxon>Equidae</taxon>
        <taxon>Equus</taxon>
    </lineage>
</organism>
<reference evidence="10" key="2">
    <citation type="submission" date="2025-08" db="UniProtKB">
        <authorList>
            <consortium name="Ensembl"/>
        </authorList>
    </citation>
    <scope>IDENTIFICATION</scope>
    <source>
        <strain evidence="10">Thoroughbred</strain>
    </source>
</reference>
<dbReference type="Gene3D" id="3.15.20.10">
    <property type="entry name" value="Bactericidal permeability-increasing protein, domain 2"/>
    <property type="match status" value="1"/>
</dbReference>
<dbReference type="GeneTree" id="ENSGT01150000286994"/>
<comment type="domain">
    <text evidence="6">The N-terminal region may be exposed to the interior of the granule, whereas the C-terminal portion may be embedded in the membrane. During phagocytosis and degranulation, proteases may be released and activated and cleave BPI at the junction of the N- and C-terminal portions of the molecule, providing controlled release of the N-terminal antibacterial fragment when bacteria are ingested.</text>
</comment>
<dbReference type="GO" id="GO:0050829">
    <property type="term" value="P:defense response to Gram-negative bacterium"/>
    <property type="evidence" value="ECO:0007669"/>
    <property type="project" value="UniProtKB-UniRule"/>
</dbReference>
<dbReference type="FunFam" id="3.15.10.10:FF:000001">
    <property type="entry name" value="phospholipid transfer protein-like"/>
    <property type="match status" value="1"/>
</dbReference>
<feature type="compositionally biased region" description="Polar residues" evidence="7">
    <location>
        <begin position="11"/>
        <end position="20"/>
    </location>
</feature>
<dbReference type="InterPro" id="IPR017942">
    <property type="entry name" value="Lipid-bd_serum_glycop_N"/>
</dbReference>
<comment type="function">
    <text evidence="6">The cytotoxic action of BPI is limited to many species of Gram-negative bacteria; this specificity may be explained by a strong affinity of the very basic N-terminal half for the negatively charged lipopolysaccharides that are unique to the Gram-negative bacterial outer envelope.</text>
</comment>
<keyword evidence="3 6" id="KW-0964">Secreted</keyword>
<evidence type="ECO:0000313" key="10">
    <source>
        <dbReference type="Ensembl" id="ENSECAP00000021886.2"/>
    </source>
</evidence>
<dbReference type="SMART" id="SM00329">
    <property type="entry name" value="BPI2"/>
    <property type="match status" value="1"/>
</dbReference>
<dbReference type="Pfam" id="PF02886">
    <property type="entry name" value="LBP_BPI_CETP_C"/>
    <property type="match status" value="1"/>
</dbReference>
<reference evidence="10" key="3">
    <citation type="submission" date="2025-09" db="UniProtKB">
        <authorList>
            <consortium name="Ensembl"/>
        </authorList>
    </citation>
    <scope>IDENTIFICATION</scope>
    <source>
        <strain evidence="10">Thoroughbred</strain>
    </source>
</reference>
<dbReference type="InterPro" id="IPR017943">
    <property type="entry name" value="Bactericidal_perm-incr_a/b_dom"/>
</dbReference>
<reference evidence="10 11" key="1">
    <citation type="journal article" date="2009" name="Science">
        <title>Genome sequence, comparative analysis, and population genetics of the domestic horse.</title>
        <authorList>
            <consortium name="Broad Institute Genome Sequencing Platform"/>
            <consortium name="Broad Institute Whole Genome Assembly Team"/>
            <person name="Wade C.M."/>
            <person name="Giulotto E."/>
            <person name="Sigurdsson S."/>
            <person name="Zoli M."/>
            <person name="Gnerre S."/>
            <person name="Imsland F."/>
            <person name="Lear T.L."/>
            <person name="Adelson D.L."/>
            <person name="Bailey E."/>
            <person name="Bellone R.R."/>
            <person name="Bloecker H."/>
            <person name="Distl O."/>
            <person name="Edgar R.C."/>
            <person name="Garber M."/>
            <person name="Leeb T."/>
            <person name="Mauceli E."/>
            <person name="MacLeod J.N."/>
            <person name="Penedo M.C.T."/>
            <person name="Raison J.M."/>
            <person name="Sharpe T."/>
            <person name="Vogel J."/>
            <person name="Andersson L."/>
            <person name="Antczak D.F."/>
            <person name="Biagi T."/>
            <person name="Binns M.M."/>
            <person name="Chowdhary B.P."/>
            <person name="Coleman S.J."/>
            <person name="Della Valle G."/>
            <person name="Fryc S."/>
            <person name="Guerin G."/>
            <person name="Hasegawa T."/>
            <person name="Hill E.W."/>
            <person name="Jurka J."/>
            <person name="Kiialainen A."/>
            <person name="Lindgren G."/>
            <person name="Liu J."/>
            <person name="Magnani E."/>
            <person name="Mickelson J.R."/>
            <person name="Murray J."/>
            <person name="Nergadze S.G."/>
            <person name="Onofrio R."/>
            <person name="Pedroni S."/>
            <person name="Piras M.F."/>
            <person name="Raudsepp T."/>
            <person name="Rocchi M."/>
            <person name="Roeed K.H."/>
            <person name="Ryder O.A."/>
            <person name="Searle S."/>
            <person name="Skow L."/>
            <person name="Swinburne J.E."/>
            <person name="Syvaenen A.C."/>
            <person name="Tozaki T."/>
            <person name="Valberg S.J."/>
            <person name="Vaudin M."/>
            <person name="White J.R."/>
            <person name="Zody M.C."/>
            <person name="Lander E.S."/>
            <person name="Lindblad-Toh K."/>
        </authorList>
    </citation>
    <scope>NUCLEOTIDE SEQUENCE [LARGE SCALE GENOMIC DNA]</scope>
    <source>
        <strain evidence="10 11">Thoroughbred</strain>
    </source>
</reference>
<dbReference type="PaxDb" id="9796-ENSECAP00000021886"/>
<evidence type="ECO:0000256" key="4">
    <source>
        <dbReference type="ARBA" id="ARBA00023157"/>
    </source>
</evidence>
<keyword evidence="11" id="KW-1185">Reference proteome</keyword>
<dbReference type="Ensembl" id="ENSECAT00000026251.4">
    <property type="protein sequence ID" value="ENSECAP00000021886.2"/>
    <property type="gene ID" value="ENSECAG00000024388.4"/>
</dbReference>
<dbReference type="HOGENOM" id="CLU_028970_3_0_1"/>
<keyword evidence="6" id="KW-0732">Signal</keyword>
<protein>
    <recommendedName>
        <fullName evidence="6">Bactericidal permeability-increasing protein</fullName>
        <shortName evidence="6">BPI</shortName>
    </recommendedName>
</protein>
<dbReference type="InParanoid" id="F6X8S2"/>
<dbReference type="VGNC" id="VGNC:15873">
    <property type="gene designation" value="BPIFC"/>
</dbReference>
<proteinExistence type="inferred from homology"/>
<evidence type="ECO:0000256" key="5">
    <source>
        <dbReference type="ARBA" id="ARBA00023180"/>
    </source>
</evidence>
<keyword evidence="6" id="KW-0399">Innate immunity</keyword>
<feature type="region of interest" description="Disordered" evidence="7">
    <location>
        <begin position="1"/>
        <end position="22"/>
    </location>
</feature>
<feature type="domain" description="Lipid-binding serum glycoprotein N-terminal" evidence="8">
    <location>
        <begin position="69"/>
        <end position="293"/>
    </location>
</feature>
<dbReference type="FunFam" id="3.15.20.10:FF:000001">
    <property type="entry name" value="Phospholipid transfer protein"/>
    <property type="match status" value="1"/>
</dbReference>
<name>F6X8S2_HORSE</name>
<evidence type="ECO:0000259" key="8">
    <source>
        <dbReference type="SMART" id="SM00328"/>
    </source>
</evidence>
<keyword evidence="5 6" id="KW-0325">Glycoprotein</keyword>
<dbReference type="STRING" id="9796.ENSECAP00000021886"/>
<keyword evidence="6" id="KW-0044">Antibiotic</keyword>
<evidence type="ECO:0000259" key="9">
    <source>
        <dbReference type="SMART" id="SM00329"/>
    </source>
</evidence>
<keyword evidence="6" id="KW-0391">Immunity</keyword>